<keyword evidence="2" id="KW-0813">Transport</keyword>
<dbReference type="InterPro" id="IPR010290">
    <property type="entry name" value="TM_effector"/>
</dbReference>
<dbReference type="CDD" id="cd06173">
    <property type="entry name" value="MFS_MefA_like"/>
    <property type="match status" value="1"/>
</dbReference>
<evidence type="ECO:0000256" key="1">
    <source>
        <dbReference type="ARBA" id="ARBA00004651"/>
    </source>
</evidence>
<dbReference type="GO" id="GO:0005886">
    <property type="term" value="C:plasma membrane"/>
    <property type="evidence" value="ECO:0007669"/>
    <property type="project" value="UniProtKB-SubCell"/>
</dbReference>
<proteinExistence type="predicted"/>
<feature type="transmembrane region" description="Helical" evidence="7">
    <location>
        <begin position="322"/>
        <end position="347"/>
    </location>
</feature>
<evidence type="ECO:0000256" key="2">
    <source>
        <dbReference type="ARBA" id="ARBA00022448"/>
    </source>
</evidence>
<reference evidence="9" key="1">
    <citation type="submission" date="2020-05" db="EMBL/GenBank/DDBJ databases">
        <authorList>
            <person name="Chiriac C."/>
            <person name="Salcher M."/>
            <person name="Ghai R."/>
            <person name="Kavagutti S V."/>
        </authorList>
    </citation>
    <scope>NUCLEOTIDE SEQUENCE</scope>
</reference>
<dbReference type="PROSITE" id="PS50850">
    <property type="entry name" value="MFS"/>
    <property type="match status" value="1"/>
</dbReference>
<accession>A0A6J6GJ63</accession>
<dbReference type="PANTHER" id="PTHR23513:SF11">
    <property type="entry name" value="STAPHYLOFERRIN A TRANSPORTER"/>
    <property type="match status" value="1"/>
</dbReference>
<evidence type="ECO:0000313" key="9">
    <source>
        <dbReference type="EMBL" id="CAB4599663.1"/>
    </source>
</evidence>
<keyword evidence="4 7" id="KW-0812">Transmembrane</keyword>
<comment type="subcellular location">
    <subcellularLocation>
        <location evidence="1">Cell membrane</location>
        <topology evidence="1">Multi-pass membrane protein</topology>
    </subcellularLocation>
</comment>
<keyword evidence="3" id="KW-1003">Cell membrane</keyword>
<dbReference type="AlphaFoldDB" id="A0A6J6GJ63"/>
<feature type="transmembrane region" description="Helical" evidence="7">
    <location>
        <begin position="63"/>
        <end position="86"/>
    </location>
</feature>
<feature type="transmembrane region" description="Helical" evidence="7">
    <location>
        <begin position="359"/>
        <end position="378"/>
    </location>
</feature>
<feature type="transmembrane region" description="Helical" evidence="7">
    <location>
        <begin position="268"/>
        <end position="286"/>
    </location>
</feature>
<feature type="domain" description="Major facilitator superfamily (MFS) profile" evidence="8">
    <location>
        <begin position="25"/>
        <end position="410"/>
    </location>
</feature>
<feature type="transmembrane region" description="Helical" evidence="7">
    <location>
        <begin position="384"/>
        <end position="406"/>
    </location>
</feature>
<dbReference type="GO" id="GO:0022857">
    <property type="term" value="F:transmembrane transporter activity"/>
    <property type="evidence" value="ECO:0007669"/>
    <property type="project" value="InterPro"/>
</dbReference>
<feature type="transmembrane region" description="Helical" evidence="7">
    <location>
        <begin position="298"/>
        <end position="316"/>
    </location>
</feature>
<gene>
    <name evidence="9" type="ORF">UFOPK1493_04233</name>
</gene>
<dbReference type="Pfam" id="PF05977">
    <property type="entry name" value="MFS_3"/>
    <property type="match status" value="1"/>
</dbReference>
<dbReference type="Gene3D" id="1.20.1250.20">
    <property type="entry name" value="MFS general substrate transporter like domains"/>
    <property type="match status" value="1"/>
</dbReference>
<dbReference type="EMBL" id="CAEZSR010000308">
    <property type="protein sequence ID" value="CAB4599663.1"/>
    <property type="molecule type" value="Genomic_DNA"/>
</dbReference>
<dbReference type="SUPFAM" id="SSF103473">
    <property type="entry name" value="MFS general substrate transporter"/>
    <property type="match status" value="1"/>
</dbReference>
<dbReference type="PANTHER" id="PTHR23513">
    <property type="entry name" value="INTEGRAL MEMBRANE EFFLUX PROTEIN-RELATED"/>
    <property type="match status" value="1"/>
</dbReference>
<dbReference type="InterPro" id="IPR036259">
    <property type="entry name" value="MFS_trans_sf"/>
</dbReference>
<dbReference type="InterPro" id="IPR020846">
    <property type="entry name" value="MFS_dom"/>
</dbReference>
<feature type="transmembrane region" description="Helical" evidence="7">
    <location>
        <begin position="28"/>
        <end position="51"/>
    </location>
</feature>
<feature type="transmembrane region" description="Helical" evidence="7">
    <location>
        <begin position="235"/>
        <end position="256"/>
    </location>
</feature>
<evidence type="ECO:0000256" key="4">
    <source>
        <dbReference type="ARBA" id="ARBA00022692"/>
    </source>
</evidence>
<evidence type="ECO:0000259" key="8">
    <source>
        <dbReference type="PROSITE" id="PS50850"/>
    </source>
</evidence>
<organism evidence="9">
    <name type="scientific">freshwater metagenome</name>
    <dbReference type="NCBI Taxonomy" id="449393"/>
    <lineage>
        <taxon>unclassified sequences</taxon>
        <taxon>metagenomes</taxon>
        <taxon>ecological metagenomes</taxon>
    </lineage>
</organism>
<sequence>MTRSDGTATAGRARPNPWSPLRVRLFRALWIASLVSNVGTYMHTVAAGWVATDLTDSPALISLVQTAWASPGFLLALVAGAIADALDRRRVILVTQLVAMALAVSLGVLDATGALDMPLLLLLTFLLSAVLTVAAPAFMAVTPDLVGPDDLPQALGLNAISTNLAQSAGPAVAGAIIAVAGTGAVFTVNALSFLGIVFVVLRHRLPVVEVEREPMGAAMRTGVRFVVQSPRLRVLAVRLLLTMVLSSALVALLPVVARSSLEVSGGEFGLLSAAMGVGAVAAVWLLPRLNARVSPDVVASLAAGSWAAGVLVVALTTTPAVAMAGLLLVGAGMMATVNVLFAAYTLLLPSWVRGRASSVAMLVVWLGTSVGATAWGALAGGTSVRTTLVASAVAQVAVTVVSGWVLPIVDRRAPEPAATEHTPA</sequence>
<protein>
    <submittedName>
        <fullName evidence="9">Unannotated protein</fullName>
    </submittedName>
</protein>
<name>A0A6J6GJ63_9ZZZZ</name>
<keyword evidence="6 7" id="KW-0472">Membrane</keyword>
<feature type="transmembrane region" description="Helical" evidence="7">
    <location>
        <begin position="119"/>
        <end position="141"/>
    </location>
</feature>
<evidence type="ECO:0000256" key="7">
    <source>
        <dbReference type="SAM" id="Phobius"/>
    </source>
</evidence>
<evidence type="ECO:0000256" key="6">
    <source>
        <dbReference type="ARBA" id="ARBA00023136"/>
    </source>
</evidence>
<evidence type="ECO:0000256" key="3">
    <source>
        <dbReference type="ARBA" id="ARBA00022475"/>
    </source>
</evidence>
<feature type="transmembrane region" description="Helical" evidence="7">
    <location>
        <begin position="171"/>
        <end position="201"/>
    </location>
</feature>
<keyword evidence="5 7" id="KW-1133">Transmembrane helix</keyword>
<evidence type="ECO:0000256" key="5">
    <source>
        <dbReference type="ARBA" id="ARBA00022989"/>
    </source>
</evidence>